<feature type="region of interest" description="Disordered" evidence="1">
    <location>
        <begin position="1"/>
        <end position="20"/>
    </location>
</feature>
<dbReference type="InterPro" id="IPR032466">
    <property type="entry name" value="Metal_Hydrolase"/>
</dbReference>
<dbReference type="EMBL" id="JAPZBQ010000005">
    <property type="protein sequence ID" value="KAJ5329446.1"/>
    <property type="molecule type" value="Genomic_DNA"/>
</dbReference>
<keyword evidence="2" id="KW-1133">Transmembrane helix</keyword>
<reference evidence="4" key="1">
    <citation type="submission" date="2022-12" db="EMBL/GenBank/DDBJ databases">
        <authorList>
            <person name="Petersen C."/>
        </authorList>
    </citation>
    <scope>NUCLEOTIDE SEQUENCE</scope>
    <source>
        <strain evidence="4">IBT 35673</strain>
    </source>
</reference>
<reference evidence="4" key="2">
    <citation type="journal article" date="2023" name="IMA Fungus">
        <title>Comparative genomic study of the Penicillium genus elucidates a diverse pangenome and 15 lateral gene transfer events.</title>
        <authorList>
            <person name="Petersen C."/>
            <person name="Sorensen T."/>
            <person name="Nielsen M.R."/>
            <person name="Sondergaard T.E."/>
            <person name="Sorensen J.L."/>
            <person name="Fitzpatrick D.A."/>
            <person name="Frisvad J.C."/>
            <person name="Nielsen K.L."/>
        </authorList>
    </citation>
    <scope>NUCLEOTIDE SEQUENCE</scope>
    <source>
        <strain evidence="4">IBT 35673</strain>
    </source>
</reference>
<feature type="transmembrane region" description="Helical" evidence="2">
    <location>
        <begin position="30"/>
        <end position="47"/>
    </location>
</feature>
<dbReference type="PANTHER" id="PTHR43135:SF3">
    <property type="entry name" value="ALPHA-D-RIBOSE 1-METHYLPHOSPHONATE 5-TRIPHOSPHATE DIPHOSPHATASE"/>
    <property type="match status" value="1"/>
</dbReference>
<evidence type="ECO:0000313" key="5">
    <source>
        <dbReference type="Proteomes" id="UP001147695"/>
    </source>
</evidence>
<dbReference type="Gene3D" id="3.20.20.140">
    <property type="entry name" value="Metal-dependent hydrolases"/>
    <property type="match status" value="2"/>
</dbReference>
<evidence type="ECO:0000259" key="3">
    <source>
        <dbReference type="Pfam" id="PF01979"/>
    </source>
</evidence>
<dbReference type="InterPro" id="IPR006680">
    <property type="entry name" value="Amidohydro-rel"/>
</dbReference>
<dbReference type="InterPro" id="IPR011059">
    <property type="entry name" value="Metal-dep_hydrolase_composite"/>
</dbReference>
<dbReference type="GO" id="GO:0016810">
    <property type="term" value="F:hydrolase activity, acting on carbon-nitrogen (but not peptide) bonds"/>
    <property type="evidence" value="ECO:0007669"/>
    <property type="project" value="InterPro"/>
</dbReference>
<proteinExistence type="predicted"/>
<gene>
    <name evidence="4" type="ORF">N7452_009836</name>
</gene>
<dbReference type="SUPFAM" id="SSF51338">
    <property type="entry name" value="Composite domain of metallo-dependent hydrolases"/>
    <property type="match status" value="1"/>
</dbReference>
<sequence>MTTKNGLLPREAPRGLAQSSNSRYLRHGRLVLGTLLLAAGLVMLIQTKYLENISTFNGADGEVFFEGLDKCRETRYGDQGQQWTKDRKNPRWNPISGQQRPVLIQNATLFDGQSVLAEAVDILFEAGVVSSVSPTALNRQAPNDIQSIDAHGRFVTPGLVDMHSHHLLSPFPRLLSTSDVNERPVLGPITPFVRSIDGFKPYDPLIRIIASGGVTSSLILPGSANIIGGEAYLVKNLPTPGPNAEPVVEELLLDDGVPEKSRKRYLKVACGENPKGIYKNTRLGLAWLLRKHLKEGQELQERQSSWCRKAAGIEKTGFSQSRHISQFLKDEGKRPESFELETSLALLRGELNVNVHCYEPEDFDRMLSVLHEFDIHPRAFHHALEAWQLPEWLKAQEENITIATFAEHGLYKAEAYGANLRGPKILDDHGVRVALKSDHNSEEFYAKYLAYQAAISHSFGLSEEKSLQAITSVPARSIQQDHRIGYVRPGYDADLVIWDDHPLQVGATPVQVFIDGRPLLEEKTLSNHEDLGASNPQAPNIRPSLAAGQKKDTCAKVQHADSRIVFTGIQKALINTNSISFSAKKDLVMLVENGQIKCLDEKSSCFQDRTQEDFTHIALENGHVLPGLVAFGTTLGIQSLSSESSTGDGSGSKSEDALNEKRLRFAKYGIHLQDRALARARIGGVTRAVTAPLHGSGINQGVSVGLRTGASATILENGIWKDDVALHLVIGQFARDDETPSVSSGIERLRQLLQTGEDTTSGTLGIYAQAANGSIPVVVQVFNEDDIAQLVLVKRQFQSVNLIIHGGHGAPLVAKPLAEAGIPVILTGNRGAPDNWEKKNALVGPPLTESAAKILLDAGVLLGLGLSMDSKIHGLAQEAWWAGKYAGLTEQQAIALVSTNIDLILNSQSEKTDAGALVGDFVVWEGNPLRGEGSVVASFQGDGKVSDCWPDIIDIAV</sequence>
<dbReference type="Pfam" id="PF01979">
    <property type="entry name" value="Amidohydro_1"/>
    <property type="match status" value="1"/>
</dbReference>
<keyword evidence="2" id="KW-0472">Membrane</keyword>
<accession>A0A9W9Q9D0</accession>
<name>A0A9W9Q9D0_PENBR</name>
<protein>
    <recommendedName>
        <fullName evidence="3">Amidohydrolase-related domain-containing protein</fullName>
    </recommendedName>
</protein>
<dbReference type="SUPFAM" id="SSF51556">
    <property type="entry name" value="Metallo-dependent hydrolases"/>
    <property type="match status" value="2"/>
</dbReference>
<keyword evidence="2" id="KW-0812">Transmembrane</keyword>
<evidence type="ECO:0000313" key="4">
    <source>
        <dbReference type="EMBL" id="KAJ5329446.1"/>
    </source>
</evidence>
<organism evidence="4 5">
    <name type="scientific">Penicillium brevicompactum</name>
    <dbReference type="NCBI Taxonomy" id="5074"/>
    <lineage>
        <taxon>Eukaryota</taxon>
        <taxon>Fungi</taxon>
        <taxon>Dikarya</taxon>
        <taxon>Ascomycota</taxon>
        <taxon>Pezizomycotina</taxon>
        <taxon>Eurotiomycetes</taxon>
        <taxon>Eurotiomycetidae</taxon>
        <taxon>Eurotiales</taxon>
        <taxon>Aspergillaceae</taxon>
        <taxon>Penicillium</taxon>
    </lineage>
</organism>
<evidence type="ECO:0000256" key="2">
    <source>
        <dbReference type="SAM" id="Phobius"/>
    </source>
</evidence>
<dbReference type="AlphaFoldDB" id="A0A9W9Q9D0"/>
<feature type="domain" description="Amidohydrolase-related" evidence="3">
    <location>
        <begin position="424"/>
        <end position="517"/>
    </location>
</feature>
<dbReference type="Proteomes" id="UP001147695">
    <property type="component" value="Unassembled WGS sequence"/>
</dbReference>
<dbReference type="InterPro" id="IPR051781">
    <property type="entry name" value="Metallo-dep_Hydrolase"/>
</dbReference>
<comment type="caution">
    <text evidence="4">The sequence shown here is derived from an EMBL/GenBank/DDBJ whole genome shotgun (WGS) entry which is preliminary data.</text>
</comment>
<dbReference type="Gene3D" id="2.30.40.10">
    <property type="entry name" value="Urease, subunit C, domain 1"/>
    <property type="match status" value="1"/>
</dbReference>
<evidence type="ECO:0000256" key="1">
    <source>
        <dbReference type="SAM" id="MobiDB-lite"/>
    </source>
</evidence>
<dbReference type="PANTHER" id="PTHR43135">
    <property type="entry name" value="ALPHA-D-RIBOSE 1-METHYLPHOSPHONATE 5-TRIPHOSPHATE DIPHOSPHATASE"/>
    <property type="match status" value="1"/>
</dbReference>